<dbReference type="EMBL" id="MBFU01000136">
    <property type="protein sequence ID" value="PWA01724.1"/>
    <property type="molecule type" value="Genomic_DNA"/>
</dbReference>
<proteinExistence type="predicted"/>
<comment type="caution">
    <text evidence="1">The sequence shown here is derived from an EMBL/GenBank/DDBJ whole genome shotgun (WGS) entry which is preliminary data.</text>
</comment>
<organism evidence="1 2">
    <name type="scientific">Smittium angustum</name>
    <dbReference type="NCBI Taxonomy" id="133377"/>
    <lineage>
        <taxon>Eukaryota</taxon>
        <taxon>Fungi</taxon>
        <taxon>Fungi incertae sedis</taxon>
        <taxon>Zoopagomycota</taxon>
        <taxon>Kickxellomycotina</taxon>
        <taxon>Harpellomycetes</taxon>
        <taxon>Harpellales</taxon>
        <taxon>Legeriomycetaceae</taxon>
        <taxon>Smittium</taxon>
    </lineage>
</organism>
<protein>
    <submittedName>
        <fullName evidence="1">Uncharacterized protein</fullName>
    </submittedName>
</protein>
<keyword evidence="2" id="KW-1185">Reference proteome</keyword>
<evidence type="ECO:0000313" key="1">
    <source>
        <dbReference type="EMBL" id="PWA01724.1"/>
    </source>
</evidence>
<sequence length="167" mass="18869">MFFLCCPPPLSSLPTTTMELLRSSSSSTSQVSLIFSEDSDQSDIFVNFYQTPFNENKQTRKNTLFGQKIPLDCRRSNHKPVDKEPNLLGKSVMFRSCSNEGYDSDTPLIIMASSPKKNVRGNNVCINIEYSKSKLTGVFSPSKKEIGDWEKFEGHYNSVSKVWFPSC</sequence>
<evidence type="ECO:0000313" key="2">
    <source>
        <dbReference type="Proteomes" id="UP000245591"/>
    </source>
</evidence>
<dbReference type="Proteomes" id="UP000245591">
    <property type="component" value="Unassembled WGS sequence"/>
</dbReference>
<dbReference type="AlphaFoldDB" id="A0A2U1J9K9"/>
<gene>
    <name evidence="1" type="ORF">BB558_002148</name>
</gene>
<reference evidence="1 2" key="1">
    <citation type="journal article" date="2018" name="MBio">
        <title>Comparative Genomics Reveals the Core Gene Toolbox for the Fungus-Insect Symbiosis.</title>
        <authorList>
            <person name="Wang Y."/>
            <person name="Stata M."/>
            <person name="Wang W."/>
            <person name="Stajich J.E."/>
            <person name="White M.M."/>
            <person name="Moncalvo J.M."/>
        </authorList>
    </citation>
    <scope>NUCLEOTIDE SEQUENCE [LARGE SCALE GENOMIC DNA]</scope>
    <source>
        <strain evidence="1 2">AUS-126-30</strain>
    </source>
</reference>
<accession>A0A2U1J9K9</accession>
<name>A0A2U1J9K9_SMIAN</name>